<dbReference type="GO" id="GO:0008168">
    <property type="term" value="F:methyltransferase activity"/>
    <property type="evidence" value="ECO:0007669"/>
    <property type="project" value="UniProtKB-KW"/>
</dbReference>
<dbReference type="CDD" id="cd02440">
    <property type="entry name" value="AdoMet_MTases"/>
    <property type="match status" value="1"/>
</dbReference>
<keyword evidence="5" id="KW-0443">Lipid metabolism</keyword>
<dbReference type="SUPFAM" id="SSF53335">
    <property type="entry name" value="S-adenosyl-L-methionine-dependent methyltransferases"/>
    <property type="match status" value="1"/>
</dbReference>
<dbReference type="GO" id="GO:0032259">
    <property type="term" value="P:methylation"/>
    <property type="evidence" value="ECO:0007669"/>
    <property type="project" value="UniProtKB-KW"/>
</dbReference>
<name>A0ABV2TP62_9RHOO</name>
<dbReference type="Proteomes" id="UP001549691">
    <property type="component" value="Unassembled WGS sequence"/>
</dbReference>
<dbReference type="PANTHER" id="PTHR43667">
    <property type="entry name" value="CYCLOPROPANE-FATTY-ACYL-PHOSPHOLIPID SYNTHASE"/>
    <property type="match status" value="1"/>
</dbReference>
<proteinExistence type="inferred from homology"/>
<dbReference type="EC" id="2.1.1.-" evidence="6"/>
<dbReference type="RefSeq" id="WP_354602167.1">
    <property type="nucleotide sequence ID" value="NZ_JBEWZI010000021.1"/>
</dbReference>
<dbReference type="InterPro" id="IPR003333">
    <property type="entry name" value="CMAS"/>
</dbReference>
<dbReference type="PANTHER" id="PTHR43667:SF2">
    <property type="entry name" value="FATTY ACID C-METHYL TRANSFERASE"/>
    <property type="match status" value="1"/>
</dbReference>
<comment type="similarity">
    <text evidence="1">Belongs to the CFA/CMAS family.</text>
</comment>
<evidence type="ECO:0000256" key="3">
    <source>
        <dbReference type="ARBA" id="ARBA00022679"/>
    </source>
</evidence>
<dbReference type="InterPro" id="IPR050723">
    <property type="entry name" value="CFA/CMAS"/>
</dbReference>
<sequence length="406" mass="46286">MSNSSSLTLNDIGVLPRSAQLVLRMLDGVQGGSVVLRFPDGAQRTVGTGPLQATMLVQDWQVFERIISHGSIGFAEDFMAGAWSTDHLPALLTLLAQNRPALEKAIHGNALRLAMHWVWHRLRPNSKRGSKKNIEAHYDLGNDFYREWLDESMSYSSALYATPEQSFEEAQLEKYRHALRTLDARPGQHILEVGCGWGGFAEIAALEFGCRVTGLTLSNEQLAWARERAQKNGFADKAEFVLRDYRDERGRYDHIVSIEMIEAVGESYWPSYFAQLRSLLKPRGRVVVQAITIADELFAHYRKDVDFIQRYIFPGGMLPSPQIFHQQADKARLVVTRAHAFGLDYARTLNEWLQRFNAKLDKVQAQGFDERFVRMWQFYLAYCEAGFRARSTDVYQFVLSHQGETA</sequence>
<evidence type="ECO:0000313" key="7">
    <source>
        <dbReference type="Proteomes" id="UP001549691"/>
    </source>
</evidence>
<evidence type="ECO:0000256" key="5">
    <source>
        <dbReference type="ARBA" id="ARBA00023098"/>
    </source>
</evidence>
<evidence type="ECO:0000256" key="2">
    <source>
        <dbReference type="ARBA" id="ARBA00022603"/>
    </source>
</evidence>
<dbReference type="EMBL" id="JBEWZI010000021">
    <property type="protein sequence ID" value="MET7015710.1"/>
    <property type="molecule type" value="Genomic_DNA"/>
</dbReference>
<accession>A0ABV2TP62</accession>
<dbReference type="Pfam" id="PF02353">
    <property type="entry name" value="CMAS"/>
    <property type="match status" value="1"/>
</dbReference>
<keyword evidence="2 6" id="KW-0489">Methyltransferase</keyword>
<protein>
    <submittedName>
        <fullName evidence="6">Cyclopropane-fatty-acyl-phospholipid synthase family protein</fullName>
        <ecNumber evidence="6">2.1.1.-</ecNumber>
    </submittedName>
</protein>
<keyword evidence="7" id="KW-1185">Reference proteome</keyword>
<reference evidence="6 7" key="1">
    <citation type="submission" date="2024-07" db="EMBL/GenBank/DDBJ databases">
        <title>Uliginosibacterium flavum JJ3220;KACC:17644.</title>
        <authorList>
            <person name="Kim M.K."/>
        </authorList>
    </citation>
    <scope>NUCLEOTIDE SEQUENCE [LARGE SCALE GENOMIC DNA]</scope>
    <source>
        <strain evidence="6 7">KACC:17644</strain>
    </source>
</reference>
<evidence type="ECO:0000256" key="4">
    <source>
        <dbReference type="ARBA" id="ARBA00022691"/>
    </source>
</evidence>
<evidence type="ECO:0000313" key="6">
    <source>
        <dbReference type="EMBL" id="MET7015710.1"/>
    </source>
</evidence>
<keyword evidence="3 6" id="KW-0808">Transferase</keyword>
<gene>
    <name evidence="6" type="ORF">ABXR19_16080</name>
</gene>
<dbReference type="PIRSF" id="PIRSF003085">
    <property type="entry name" value="CMAS"/>
    <property type="match status" value="1"/>
</dbReference>
<keyword evidence="4" id="KW-0949">S-adenosyl-L-methionine</keyword>
<dbReference type="Gene3D" id="3.40.50.150">
    <property type="entry name" value="Vaccinia Virus protein VP39"/>
    <property type="match status" value="1"/>
</dbReference>
<organism evidence="6 7">
    <name type="scientific">Uliginosibacterium flavum</name>
    <dbReference type="NCBI Taxonomy" id="1396831"/>
    <lineage>
        <taxon>Bacteria</taxon>
        <taxon>Pseudomonadati</taxon>
        <taxon>Pseudomonadota</taxon>
        <taxon>Betaproteobacteria</taxon>
        <taxon>Rhodocyclales</taxon>
        <taxon>Zoogloeaceae</taxon>
        <taxon>Uliginosibacterium</taxon>
    </lineage>
</organism>
<evidence type="ECO:0000256" key="1">
    <source>
        <dbReference type="ARBA" id="ARBA00010815"/>
    </source>
</evidence>
<dbReference type="InterPro" id="IPR029063">
    <property type="entry name" value="SAM-dependent_MTases_sf"/>
</dbReference>
<comment type="caution">
    <text evidence="6">The sequence shown here is derived from an EMBL/GenBank/DDBJ whole genome shotgun (WGS) entry which is preliminary data.</text>
</comment>